<sequence length="52" mass="6281">MIFRLAVNDLHICVKYSFVQCIFGYLFMKTSLNDCYWFFNICRIVPFYLLVA</sequence>
<dbReference type="STRING" id="762968.HMPREF9441_03878"/>
<organism evidence="1 2">
    <name type="scientific">Paraprevotella clara YIT 11840</name>
    <dbReference type="NCBI Taxonomy" id="762968"/>
    <lineage>
        <taxon>Bacteria</taxon>
        <taxon>Pseudomonadati</taxon>
        <taxon>Bacteroidota</taxon>
        <taxon>Bacteroidia</taxon>
        <taxon>Bacteroidales</taxon>
        <taxon>Prevotellaceae</taxon>
        <taxon>Paraprevotella</taxon>
    </lineage>
</organism>
<keyword evidence="2" id="KW-1185">Reference proteome</keyword>
<name>G5SWV5_9BACT</name>
<accession>G5SWV5</accession>
<dbReference type="HOGENOM" id="CLU_3082790_0_0_10"/>
<dbReference type="EMBL" id="AFFY01000098">
    <property type="protein sequence ID" value="EHG98336.1"/>
    <property type="molecule type" value="Genomic_DNA"/>
</dbReference>
<comment type="caution">
    <text evidence="1">The sequence shown here is derived from an EMBL/GenBank/DDBJ whole genome shotgun (WGS) entry which is preliminary data.</text>
</comment>
<evidence type="ECO:0000313" key="2">
    <source>
        <dbReference type="Proteomes" id="UP000003598"/>
    </source>
</evidence>
<dbReference type="Proteomes" id="UP000003598">
    <property type="component" value="Unassembled WGS sequence"/>
</dbReference>
<gene>
    <name evidence="1" type="ORF">HMPREF9441_03878</name>
</gene>
<protein>
    <submittedName>
        <fullName evidence="1">Uncharacterized protein</fullName>
    </submittedName>
</protein>
<proteinExistence type="predicted"/>
<evidence type="ECO:0000313" key="1">
    <source>
        <dbReference type="EMBL" id="EHG98336.1"/>
    </source>
</evidence>
<dbReference type="AlphaFoldDB" id="G5SWV5"/>
<reference evidence="1 2" key="1">
    <citation type="submission" date="2011-03" db="EMBL/GenBank/DDBJ databases">
        <authorList>
            <person name="Weinstock G."/>
            <person name="Sodergren E."/>
            <person name="Clifton S."/>
            <person name="Fulton L."/>
            <person name="Fulton B."/>
            <person name="Courtney L."/>
            <person name="Fronick C."/>
            <person name="Harrison M."/>
            <person name="Strong C."/>
            <person name="Farmer C."/>
            <person name="Delahaunty K."/>
            <person name="Markovic C."/>
            <person name="Hall O."/>
            <person name="Minx P."/>
            <person name="Tomlinson C."/>
            <person name="Mitreva M."/>
            <person name="Hou S."/>
            <person name="Chen J."/>
            <person name="Wollam A."/>
            <person name="Pepin K.H."/>
            <person name="Johnson M."/>
            <person name="Bhonagiri V."/>
            <person name="Zhang X."/>
            <person name="Suruliraj S."/>
            <person name="Warren W."/>
            <person name="Chinwalla A."/>
            <person name="Mardis E.R."/>
            <person name="Wilson R.K."/>
        </authorList>
    </citation>
    <scope>NUCLEOTIDE SEQUENCE [LARGE SCALE GENOMIC DNA]</scope>
    <source>
        <strain evidence="1 2">YIT 11840</strain>
    </source>
</reference>